<dbReference type="Proteomes" id="UP000800981">
    <property type="component" value="Unassembled WGS sequence"/>
</dbReference>
<feature type="domain" description="PspA-associated" evidence="1">
    <location>
        <begin position="1"/>
        <end position="92"/>
    </location>
</feature>
<dbReference type="EMBL" id="JAANNP010000001">
    <property type="protein sequence ID" value="NHC12434.1"/>
    <property type="molecule type" value="Genomic_DNA"/>
</dbReference>
<gene>
    <name evidence="2" type="ORF">G9H71_01380</name>
</gene>
<evidence type="ECO:0000313" key="2">
    <source>
        <dbReference type="EMBL" id="NHC12434.1"/>
    </source>
</evidence>
<keyword evidence="3" id="KW-1185">Reference proteome</keyword>
<evidence type="ECO:0000313" key="3">
    <source>
        <dbReference type="Proteomes" id="UP000800981"/>
    </source>
</evidence>
<evidence type="ECO:0000259" key="1">
    <source>
        <dbReference type="Pfam" id="PF22743"/>
    </source>
</evidence>
<proteinExistence type="predicted"/>
<name>A0ABX0GRX9_9ACTN</name>
<reference evidence="2 3" key="1">
    <citation type="submission" date="2020-03" db="EMBL/GenBank/DDBJ databases">
        <title>Two novel Motilibacter sp.</title>
        <authorList>
            <person name="Liu S."/>
        </authorList>
    </citation>
    <scope>NUCLEOTIDE SEQUENCE [LARGE SCALE GENOMIC DNA]</scope>
    <source>
        <strain evidence="2 3">E257</strain>
    </source>
</reference>
<dbReference type="RefSeq" id="WP_166276698.1">
    <property type="nucleotide sequence ID" value="NZ_JAANNP010000001.1"/>
</dbReference>
<organism evidence="2 3">
    <name type="scientific">Motilibacter deserti</name>
    <dbReference type="NCBI Taxonomy" id="2714956"/>
    <lineage>
        <taxon>Bacteria</taxon>
        <taxon>Bacillati</taxon>
        <taxon>Actinomycetota</taxon>
        <taxon>Actinomycetes</taxon>
        <taxon>Motilibacterales</taxon>
        <taxon>Motilibacteraceae</taxon>
        <taxon>Motilibacter</taxon>
    </lineage>
</organism>
<dbReference type="InterPro" id="IPR054437">
    <property type="entry name" value="PspA-assoc_dom"/>
</dbReference>
<dbReference type="Pfam" id="PF22743">
    <property type="entry name" value="PspAA"/>
    <property type="match status" value="1"/>
</dbReference>
<protein>
    <recommendedName>
        <fullName evidence="1">PspA-associated domain-containing protein</fullName>
    </recommendedName>
</protein>
<comment type="caution">
    <text evidence="2">The sequence shown here is derived from an EMBL/GenBank/DDBJ whole genome shotgun (WGS) entry which is preliminary data.</text>
</comment>
<sequence length="92" mass="9696">MIVRILGEGQYDVPDSEVDALNTLDDAVEKAVALADEATFRNALAGLLAHVRSHGTQLPDSELVPSEAVLPAEDASVEEVRGLLTDEGMIPG</sequence>
<accession>A0ABX0GRX9</accession>